<dbReference type="Proteomes" id="UP000285301">
    <property type="component" value="Unassembled WGS sequence"/>
</dbReference>
<dbReference type="SMART" id="SM00147">
    <property type="entry name" value="RasGEF"/>
    <property type="match status" value="1"/>
</dbReference>
<dbReference type="Pfam" id="PF00617">
    <property type="entry name" value="RasGEF"/>
    <property type="match status" value="1"/>
</dbReference>
<organism evidence="5 6">
    <name type="scientific">Dinothrombium tinctorium</name>
    <dbReference type="NCBI Taxonomy" id="1965070"/>
    <lineage>
        <taxon>Eukaryota</taxon>
        <taxon>Metazoa</taxon>
        <taxon>Ecdysozoa</taxon>
        <taxon>Arthropoda</taxon>
        <taxon>Chelicerata</taxon>
        <taxon>Arachnida</taxon>
        <taxon>Acari</taxon>
        <taxon>Acariformes</taxon>
        <taxon>Trombidiformes</taxon>
        <taxon>Prostigmata</taxon>
        <taxon>Anystina</taxon>
        <taxon>Parasitengona</taxon>
        <taxon>Trombidioidea</taxon>
        <taxon>Trombidiidae</taxon>
        <taxon>Dinothrombium</taxon>
    </lineage>
</organism>
<dbReference type="SMART" id="SM00233">
    <property type="entry name" value="PH"/>
    <property type="match status" value="1"/>
</dbReference>
<evidence type="ECO:0000256" key="1">
    <source>
        <dbReference type="ARBA" id="ARBA00022658"/>
    </source>
</evidence>
<dbReference type="SUPFAM" id="SSF50729">
    <property type="entry name" value="PH domain-like"/>
    <property type="match status" value="1"/>
</dbReference>
<dbReference type="InterPro" id="IPR011993">
    <property type="entry name" value="PH-like_dom_sf"/>
</dbReference>
<dbReference type="PROSITE" id="PS50009">
    <property type="entry name" value="RASGEF_CAT"/>
    <property type="match status" value="1"/>
</dbReference>
<keyword evidence="1 2" id="KW-0344">Guanine-nucleotide releasing factor</keyword>
<dbReference type="InterPro" id="IPR008937">
    <property type="entry name" value="Ras-like_GEF"/>
</dbReference>
<dbReference type="EMBL" id="NCKU01000610">
    <property type="protein sequence ID" value="RWS14839.1"/>
    <property type="molecule type" value="Genomic_DNA"/>
</dbReference>
<reference evidence="5 6" key="1">
    <citation type="journal article" date="2018" name="Gigascience">
        <title>Genomes of trombidid mites reveal novel predicted allergens and laterally-transferred genes associated with secondary metabolism.</title>
        <authorList>
            <person name="Dong X."/>
            <person name="Chaisiri K."/>
            <person name="Xia D."/>
            <person name="Armstrong S.D."/>
            <person name="Fang Y."/>
            <person name="Donnelly M.J."/>
            <person name="Kadowaki T."/>
            <person name="McGarry J.W."/>
            <person name="Darby A.C."/>
            <person name="Makepeace B.L."/>
        </authorList>
    </citation>
    <scope>NUCLEOTIDE SEQUENCE [LARGE SCALE GENOMIC DNA]</scope>
    <source>
        <strain evidence="5">UoL-WK</strain>
    </source>
</reference>
<dbReference type="GO" id="GO:0005886">
    <property type="term" value="C:plasma membrane"/>
    <property type="evidence" value="ECO:0007669"/>
    <property type="project" value="TreeGrafter"/>
</dbReference>
<evidence type="ECO:0000256" key="2">
    <source>
        <dbReference type="PROSITE-ProRule" id="PRU00168"/>
    </source>
</evidence>
<protein>
    <recommendedName>
        <fullName evidence="7">Ras-specific guanine nucleotide-releasing factor RalGPS1-like protein</fullName>
    </recommendedName>
</protein>
<dbReference type="PANTHER" id="PTHR23113">
    <property type="entry name" value="GUANINE NUCLEOTIDE EXCHANGE FACTOR"/>
    <property type="match status" value="1"/>
</dbReference>
<dbReference type="InterPro" id="IPR036964">
    <property type="entry name" value="RASGEF_cat_dom_sf"/>
</dbReference>
<keyword evidence="6" id="KW-1185">Reference proteome</keyword>
<dbReference type="InterPro" id="IPR001895">
    <property type="entry name" value="RASGEF_cat_dom"/>
</dbReference>
<evidence type="ECO:0000313" key="6">
    <source>
        <dbReference type="Proteomes" id="UP000285301"/>
    </source>
</evidence>
<dbReference type="GO" id="GO:0007265">
    <property type="term" value="P:Ras protein signal transduction"/>
    <property type="evidence" value="ECO:0007669"/>
    <property type="project" value="TreeGrafter"/>
</dbReference>
<dbReference type="Pfam" id="PF00169">
    <property type="entry name" value="PH"/>
    <property type="match status" value="1"/>
</dbReference>
<sequence length="574" mass="65434">MSIRSKINSSLNNLTLSSSFKNLDLNGGNEVLKYSAEEIASQLTLIDVTAFKSIRREELSSLSWNTSRKMQMTPNLVSFTRLFNKVSFWVIEEILFADRKVRTCIDGTAKQRNIDIDGPKCRGEVITHFIRIAKRLFDLNNIHSCYAVISALSSSSIYRLSKSWNFVGKKDKAIFDKLSLLLTDENNFEALRMHLSAVKSDCIPYLGMYLRDLVYTDIAHPVSPGLQNTQRTIKLDKIINTVIGFQESTTYDFLTPIAHIKKYLNSVNYIEELQKFLEEDNFKLSQKLEPPEPKPDHDKFNSQSVFYVKDSFSKRPSNSDSVECKTVCSSHYFETLSRSATAKTEKPFVHTHRKTKSLGTSIVLEDEAPTKDVETHLKGRYLIDDSKIENDQIIDANGIHIIYPVKKGTDNFAFRITDEEEYTDVSDDEEDCDMMKPLADKAFEEDSYGESLPIIAYEGYVKRKTILKDGKKPALSAWVRYWLVLRGSTLLYYPSKSFRGCCRGDFRTSPTKCIVLKNGWVAVKVEDDPQLVDCFTLSGPNGKNVYKFKTNTHLEATSWCREINDASNGCLINL</sequence>
<dbReference type="SUPFAM" id="SSF48366">
    <property type="entry name" value="Ras GEF"/>
    <property type="match status" value="1"/>
</dbReference>
<proteinExistence type="predicted"/>
<dbReference type="OrthoDB" id="10254377at2759"/>
<name>A0A443RHW0_9ACAR</name>
<accession>A0A443RHW0</accession>
<dbReference type="Gene3D" id="1.10.840.10">
    <property type="entry name" value="Ras guanine-nucleotide exchange factors catalytic domain"/>
    <property type="match status" value="1"/>
</dbReference>
<evidence type="ECO:0000313" key="5">
    <source>
        <dbReference type="EMBL" id="RWS14839.1"/>
    </source>
</evidence>
<dbReference type="PANTHER" id="PTHR23113:SF368">
    <property type="entry name" value="CELL DIVISION CONTROL PROTEIN 25"/>
    <property type="match status" value="1"/>
</dbReference>
<dbReference type="AlphaFoldDB" id="A0A443RHW0"/>
<comment type="caution">
    <text evidence="5">The sequence shown here is derived from an EMBL/GenBank/DDBJ whole genome shotgun (WGS) entry which is preliminary data.</text>
</comment>
<dbReference type="Gene3D" id="2.30.29.30">
    <property type="entry name" value="Pleckstrin-homology domain (PH domain)/Phosphotyrosine-binding domain (PTB)"/>
    <property type="match status" value="1"/>
</dbReference>
<dbReference type="InterPro" id="IPR001849">
    <property type="entry name" value="PH_domain"/>
</dbReference>
<gene>
    <name evidence="5" type="ORF">B4U79_11097</name>
</gene>
<dbReference type="InterPro" id="IPR023578">
    <property type="entry name" value="Ras_GEF_dom_sf"/>
</dbReference>
<dbReference type="STRING" id="1965070.A0A443RHW0"/>
<dbReference type="GO" id="GO:0005085">
    <property type="term" value="F:guanyl-nucleotide exchange factor activity"/>
    <property type="evidence" value="ECO:0007669"/>
    <property type="project" value="UniProtKB-KW"/>
</dbReference>
<dbReference type="PROSITE" id="PS50003">
    <property type="entry name" value="PH_DOMAIN"/>
    <property type="match status" value="1"/>
</dbReference>
<feature type="domain" description="Ras-GEF" evidence="4">
    <location>
        <begin position="35"/>
        <end position="291"/>
    </location>
</feature>
<evidence type="ECO:0000259" key="3">
    <source>
        <dbReference type="PROSITE" id="PS50003"/>
    </source>
</evidence>
<evidence type="ECO:0008006" key="7">
    <source>
        <dbReference type="Google" id="ProtNLM"/>
    </source>
</evidence>
<feature type="domain" description="PH" evidence="3">
    <location>
        <begin position="454"/>
        <end position="568"/>
    </location>
</feature>
<evidence type="ECO:0000259" key="4">
    <source>
        <dbReference type="PROSITE" id="PS50009"/>
    </source>
</evidence>